<keyword evidence="2" id="KW-1185">Reference proteome</keyword>
<comment type="caution">
    <text evidence="1">The sequence shown here is derived from an EMBL/GenBank/DDBJ whole genome shotgun (WGS) entry which is preliminary data.</text>
</comment>
<sequence length="302" mass="34678">MSETSHISTTVKTITSNLPQEIQSLILQYVLVKYFTVLTTESISSSNRNPQKPDLGIESMMKEITSLLNYNPLLDGIISVALQQLELDESVFKSQYFGQLSEFILSKEVKVKTMNMSVNPSVDSSALIEPAYMKFLQFGCRNLICQCQLYDKLYNVMADTAHLHFVTSLNISLFCCPRAWFLDSIEGLTRLTDLKIMVSSSNEVEFLCEIMKDLNVWVSRKNMLKKKQMKICVELNERSMVPYEEKAHRCIVGLTAALLEIEDPSIILEFSLDFYGEFSDHFQDLLTLIWETHRFLIFVLTI</sequence>
<protein>
    <submittedName>
        <fullName evidence="1">Unnamed protein product</fullName>
    </submittedName>
</protein>
<evidence type="ECO:0000313" key="2">
    <source>
        <dbReference type="Proteomes" id="UP001165064"/>
    </source>
</evidence>
<accession>A0ACB5SZ73</accession>
<gene>
    <name evidence="1" type="ORF">Amon02_000297500</name>
</gene>
<evidence type="ECO:0000313" key="1">
    <source>
        <dbReference type="EMBL" id="GME77300.1"/>
    </source>
</evidence>
<proteinExistence type="predicted"/>
<organism evidence="1 2">
    <name type="scientific">Ambrosiozyma monospora</name>
    <name type="common">Yeast</name>
    <name type="synonym">Endomycopsis monosporus</name>
    <dbReference type="NCBI Taxonomy" id="43982"/>
    <lineage>
        <taxon>Eukaryota</taxon>
        <taxon>Fungi</taxon>
        <taxon>Dikarya</taxon>
        <taxon>Ascomycota</taxon>
        <taxon>Saccharomycotina</taxon>
        <taxon>Pichiomycetes</taxon>
        <taxon>Pichiales</taxon>
        <taxon>Pichiaceae</taxon>
        <taxon>Ambrosiozyma</taxon>
    </lineage>
</organism>
<name>A0ACB5SZ73_AMBMO</name>
<reference evidence="1" key="1">
    <citation type="submission" date="2023-04" db="EMBL/GenBank/DDBJ databases">
        <title>Ambrosiozyma monospora NBRC 10751.</title>
        <authorList>
            <person name="Ichikawa N."/>
            <person name="Sato H."/>
            <person name="Tonouchi N."/>
        </authorList>
    </citation>
    <scope>NUCLEOTIDE SEQUENCE</scope>
    <source>
        <strain evidence="1">NBRC 10751</strain>
    </source>
</reference>
<dbReference type="Proteomes" id="UP001165064">
    <property type="component" value="Unassembled WGS sequence"/>
</dbReference>
<dbReference type="EMBL" id="BSXS01001803">
    <property type="protein sequence ID" value="GME77300.1"/>
    <property type="molecule type" value="Genomic_DNA"/>
</dbReference>